<evidence type="ECO:0000256" key="4">
    <source>
        <dbReference type="ARBA" id="ARBA00023125"/>
    </source>
</evidence>
<dbReference type="PANTHER" id="PTHR21411">
    <property type="entry name" value="APONTIC"/>
    <property type="match status" value="1"/>
</dbReference>
<dbReference type="EMBL" id="UFQT01000096">
    <property type="protein sequence ID" value="SSX19747.1"/>
    <property type="molecule type" value="Genomic_DNA"/>
</dbReference>
<feature type="domain" description="Myb/SANT-like DNA-binding" evidence="7">
    <location>
        <begin position="7"/>
        <end position="83"/>
    </location>
</feature>
<evidence type="ECO:0000256" key="1">
    <source>
        <dbReference type="ARBA" id="ARBA00011764"/>
    </source>
</evidence>
<gene>
    <name evidence="8" type="primary">CSON015371</name>
</gene>
<keyword evidence="4" id="KW-0238">DNA-binding</keyword>
<comment type="function">
    <text evidence="6">Involved in transvection phenomena (= synapsis-dependent gene expression), where the synaptic pairing of chromosomes carrying genes with which zeste interacts influences the expression of these genes. Zeste binds to DNA and stimulates transcription from a nearby promoter.</text>
</comment>
<organism evidence="8">
    <name type="scientific">Culicoides sonorensis</name>
    <name type="common">Biting midge</name>
    <dbReference type="NCBI Taxonomy" id="179676"/>
    <lineage>
        <taxon>Eukaryota</taxon>
        <taxon>Metazoa</taxon>
        <taxon>Ecdysozoa</taxon>
        <taxon>Arthropoda</taxon>
        <taxon>Hexapoda</taxon>
        <taxon>Insecta</taxon>
        <taxon>Pterygota</taxon>
        <taxon>Neoptera</taxon>
        <taxon>Endopterygota</taxon>
        <taxon>Diptera</taxon>
        <taxon>Nematocera</taxon>
        <taxon>Chironomoidea</taxon>
        <taxon>Ceratopogonidae</taxon>
        <taxon>Ceratopogoninae</taxon>
        <taxon>Culicoides</taxon>
        <taxon>Monoculicoides</taxon>
    </lineage>
</organism>
<comment type="subunit">
    <text evidence="1">Self-associates forming complexes of several hundred monomers.</text>
</comment>
<dbReference type="OMA" id="YEFEDIR"/>
<dbReference type="AlphaFoldDB" id="A0A336LTV0"/>
<name>A0A336LTV0_CULSO</name>
<dbReference type="GO" id="GO:0003677">
    <property type="term" value="F:DNA binding"/>
    <property type="evidence" value="ECO:0007669"/>
    <property type="project" value="UniProtKB-KW"/>
</dbReference>
<evidence type="ECO:0000256" key="5">
    <source>
        <dbReference type="ARBA" id="ARBA00023163"/>
    </source>
</evidence>
<keyword evidence="5" id="KW-0804">Transcription</keyword>
<keyword evidence="3" id="KW-0805">Transcription regulation</keyword>
<proteinExistence type="predicted"/>
<sequence length="285" mass="32774">MAEKRFRSKNFTTSDKLLLLDCVSKYLEVIECNQTNKKSNDEKDSIWQEIALNYNASNIEKRDYKALKSCYHHLKMVAKKENAEFKRQKYATGGGPEPKELNAVSAKLISMLGARIEPLKNEFDSGASYHQNEMTLVGFSQEDDGSTTSTFSLTPIPSVSVEEDVFAPNDDILVPDAILSRTKSFKRSFPLKRKAPPETSRLSQVSDYVNFKKNRIEDKFKFEDELVDLKKNNVTKQDQLIDKQLLLVEKQLAVADKQLEVVELEIQIKRKQYEFEDIRLQKMSS</sequence>
<accession>A0A336LTV0</accession>
<evidence type="ECO:0000259" key="7">
    <source>
        <dbReference type="Pfam" id="PF13873"/>
    </source>
</evidence>
<dbReference type="Pfam" id="PF13873">
    <property type="entry name" value="Myb_DNA-bind_5"/>
    <property type="match status" value="1"/>
</dbReference>
<evidence type="ECO:0000256" key="2">
    <source>
        <dbReference type="ARBA" id="ARBA00016807"/>
    </source>
</evidence>
<dbReference type="PANTHER" id="PTHR21411:SF0">
    <property type="entry name" value="REGULATORY PROTEIN ZESTE"/>
    <property type="match status" value="1"/>
</dbReference>
<reference evidence="8" key="1">
    <citation type="submission" date="2018-07" db="EMBL/GenBank/DDBJ databases">
        <authorList>
            <person name="Quirk P.G."/>
            <person name="Krulwich T.A."/>
        </authorList>
    </citation>
    <scope>NUCLEOTIDE SEQUENCE</scope>
</reference>
<evidence type="ECO:0000256" key="6">
    <source>
        <dbReference type="ARBA" id="ARBA00025466"/>
    </source>
</evidence>
<dbReference type="VEuPathDB" id="VectorBase:CSON015371"/>
<dbReference type="InterPro" id="IPR028002">
    <property type="entry name" value="Myb_DNA-bind_5"/>
</dbReference>
<evidence type="ECO:0000256" key="3">
    <source>
        <dbReference type="ARBA" id="ARBA00023015"/>
    </source>
</evidence>
<protein>
    <recommendedName>
        <fullName evidence="2">Regulatory protein zeste</fullName>
    </recommendedName>
</protein>
<evidence type="ECO:0000313" key="8">
    <source>
        <dbReference type="EMBL" id="SSX19747.1"/>
    </source>
</evidence>